<dbReference type="Proteomes" id="UP001596435">
    <property type="component" value="Unassembled WGS sequence"/>
</dbReference>
<dbReference type="PROSITE" id="PS00893">
    <property type="entry name" value="NUDIX_BOX"/>
    <property type="match status" value="1"/>
</dbReference>
<reference evidence="7" key="1">
    <citation type="journal article" date="2019" name="Int. J. Syst. Evol. Microbiol.">
        <title>The Global Catalogue of Microorganisms (GCM) 10K type strain sequencing project: providing services to taxonomists for standard genome sequencing and annotation.</title>
        <authorList>
            <consortium name="The Broad Institute Genomics Platform"/>
            <consortium name="The Broad Institute Genome Sequencing Center for Infectious Disease"/>
            <person name="Wu L."/>
            <person name="Ma J."/>
        </authorList>
    </citation>
    <scope>NUCLEOTIDE SEQUENCE [LARGE SCALE GENOMIC DNA]</scope>
    <source>
        <strain evidence="7">CGMCC 1.12859</strain>
    </source>
</reference>
<dbReference type="InterPro" id="IPR020084">
    <property type="entry name" value="NUDIX_hydrolase_CS"/>
</dbReference>
<dbReference type="PRINTS" id="PR00502">
    <property type="entry name" value="NUDIXFAMILY"/>
</dbReference>
<evidence type="ECO:0000256" key="1">
    <source>
        <dbReference type="ARBA" id="ARBA00005582"/>
    </source>
</evidence>
<evidence type="ECO:0000313" key="7">
    <source>
        <dbReference type="Proteomes" id="UP001596435"/>
    </source>
</evidence>
<dbReference type="EMBL" id="JBHTAJ010000053">
    <property type="protein sequence ID" value="MFC7182817.1"/>
    <property type="molecule type" value="Genomic_DNA"/>
</dbReference>
<dbReference type="Gene3D" id="3.90.79.10">
    <property type="entry name" value="Nucleoside Triphosphate Pyrophosphohydrolase"/>
    <property type="match status" value="1"/>
</dbReference>
<dbReference type="InterPro" id="IPR051325">
    <property type="entry name" value="Nudix_hydrolase_domain"/>
</dbReference>
<evidence type="ECO:0000256" key="3">
    <source>
        <dbReference type="RuleBase" id="RU003476"/>
    </source>
</evidence>
<dbReference type="PANTHER" id="PTHR21340">
    <property type="entry name" value="DIADENOSINE 5,5-P1,P4-TETRAPHOSPHATE PYROPHOSPHOHYDROLASE MUTT"/>
    <property type="match status" value="1"/>
</dbReference>
<keyword evidence="2 3" id="KW-0378">Hydrolase</keyword>
<evidence type="ECO:0000256" key="4">
    <source>
        <dbReference type="SAM" id="MobiDB-lite"/>
    </source>
</evidence>
<dbReference type="InterPro" id="IPR020476">
    <property type="entry name" value="Nudix_hydrolase"/>
</dbReference>
<feature type="region of interest" description="Disordered" evidence="4">
    <location>
        <begin position="1"/>
        <end position="27"/>
    </location>
</feature>
<organism evidence="6 7">
    <name type="scientific">Kitasatospora paranensis</name>
    <dbReference type="NCBI Taxonomy" id="258053"/>
    <lineage>
        <taxon>Bacteria</taxon>
        <taxon>Bacillati</taxon>
        <taxon>Actinomycetota</taxon>
        <taxon>Actinomycetes</taxon>
        <taxon>Kitasatosporales</taxon>
        <taxon>Streptomycetaceae</taxon>
        <taxon>Kitasatospora</taxon>
    </lineage>
</organism>
<feature type="domain" description="Nudix hydrolase" evidence="5">
    <location>
        <begin position="60"/>
        <end position="186"/>
    </location>
</feature>
<evidence type="ECO:0000256" key="2">
    <source>
        <dbReference type="ARBA" id="ARBA00022801"/>
    </source>
</evidence>
<dbReference type="InterPro" id="IPR015797">
    <property type="entry name" value="NUDIX_hydrolase-like_dom_sf"/>
</dbReference>
<dbReference type="Pfam" id="PF00293">
    <property type="entry name" value="NUDIX"/>
    <property type="match status" value="1"/>
</dbReference>
<evidence type="ECO:0000259" key="5">
    <source>
        <dbReference type="PROSITE" id="PS51462"/>
    </source>
</evidence>
<keyword evidence="7" id="KW-1185">Reference proteome</keyword>
<dbReference type="RefSeq" id="WP_345703705.1">
    <property type="nucleotide sequence ID" value="NZ_BAABKV010000001.1"/>
</dbReference>
<dbReference type="PROSITE" id="PS51462">
    <property type="entry name" value="NUDIX"/>
    <property type="match status" value="1"/>
</dbReference>
<dbReference type="InterPro" id="IPR000086">
    <property type="entry name" value="NUDIX_hydrolase_dom"/>
</dbReference>
<proteinExistence type="inferred from homology"/>
<sequence>MDERERRRQRAGEDGGRETGGRGTLSPTVVRAARQDVAAAAVRLPGAAGWLDGAGTAEHSGPLVAEVWVFDVRGRRILLEEHPWRGLVPPGGKVDAGETPRRAAARELLEETGLSAVLLNRPAMAFVRRFRADSAATTLGLSYAAVVDPRQPLRCEPGQPAAWFALDSAWASAFPEDRDRMRRFFGSLATAR</sequence>
<gene>
    <name evidence="6" type="ORF">ACFQMG_25025</name>
</gene>
<dbReference type="PANTHER" id="PTHR21340:SF0">
    <property type="entry name" value="BIS(5'-NUCLEOSYL)-TETRAPHOSPHATASE [ASYMMETRICAL]"/>
    <property type="match status" value="1"/>
</dbReference>
<name>A0ABW2G306_9ACTN</name>
<protein>
    <submittedName>
        <fullName evidence="6">NUDIX domain-containing protein</fullName>
    </submittedName>
</protein>
<dbReference type="SUPFAM" id="SSF55811">
    <property type="entry name" value="Nudix"/>
    <property type="match status" value="1"/>
</dbReference>
<comment type="similarity">
    <text evidence="1 3">Belongs to the Nudix hydrolase family.</text>
</comment>
<feature type="compositionally biased region" description="Basic and acidic residues" evidence="4">
    <location>
        <begin position="1"/>
        <end position="20"/>
    </location>
</feature>
<evidence type="ECO:0000313" key="6">
    <source>
        <dbReference type="EMBL" id="MFC7182817.1"/>
    </source>
</evidence>
<comment type="caution">
    <text evidence="6">The sequence shown here is derived from an EMBL/GenBank/DDBJ whole genome shotgun (WGS) entry which is preliminary data.</text>
</comment>
<accession>A0ABW2G306</accession>